<keyword evidence="1" id="KW-0812">Transmembrane</keyword>
<gene>
    <name evidence="2" type="ORF">D3874_14950</name>
</gene>
<dbReference type="InterPro" id="IPR003744">
    <property type="entry name" value="YhhQ"/>
</dbReference>
<dbReference type="AlphaFoldDB" id="A0A418WDT2"/>
<feature type="transmembrane region" description="Helical" evidence="1">
    <location>
        <begin position="76"/>
        <end position="94"/>
    </location>
</feature>
<name>A0A418WDT2_9PROT</name>
<protein>
    <submittedName>
        <fullName evidence="2">VUT family protein</fullName>
    </submittedName>
</protein>
<feature type="transmembrane region" description="Helical" evidence="1">
    <location>
        <begin position="53"/>
        <end position="70"/>
    </location>
</feature>
<dbReference type="Pfam" id="PF02592">
    <property type="entry name" value="Vut_1"/>
    <property type="match status" value="2"/>
</dbReference>
<dbReference type="PANTHER" id="PTHR34300">
    <property type="entry name" value="QUEUOSINE PRECURSOR TRANSPORTER-RELATED"/>
    <property type="match status" value="1"/>
</dbReference>
<proteinExistence type="predicted"/>
<feature type="transmembrane region" description="Helical" evidence="1">
    <location>
        <begin position="140"/>
        <end position="161"/>
    </location>
</feature>
<comment type="caution">
    <text evidence="2">The sequence shown here is derived from an EMBL/GenBank/DDBJ whole genome shotgun (WGS) entry which is preliminary data.</text>
</comment>
<evidence type="ECO:0000256" key="1">
    <source>
        <dbReference type="SAM" id="Phobius"/>
    </source>
</evidence>
<organism evidence="2 3">
    <name type="scientific">Oleomonas cavernae</name>
    <dbReference type="NCBI Taxonomy" id="2320859"/>
    <lineage>
        <taxon>Bacteria</taxon>
        <taxon>Pseudomonadati</taxon>
        <taxon>Pseudomonadota</taxon>
        <taxon>Alphaproteobacteria</taxon>
        <taxon>Acetobacterales</taxon>
        <taxon>Acetobacteraceae</taxon>
        <taxon>Oleomonas</taxon>
    </lineage>
</organism>
<dbReference type="EMBL" id="QYUK01000011">
    <property type="protein sequence ID" value="RJF88154.1"/>
    <property type="molecule type" value="Genomic_DNA"/>
</dbReference>
<dbReference type="PANTHER" id="PTHR34300:SF1">
    <property type="entry name" value="QUEUOSINE PRECURSOR TRANSPORTER"/>
    <property type="match status" value="1"/>
</dbReference>
<feature type="transmembrane region" description="Helical" evidence="1">
    <location>
        <begin position="24"/>
        <end position="41"/>
    </location>
</feature>
<keyword evidence="1" id="KW-0472">Membrane</keyword>
<sequence>MTVVVVASNIAVQYPFEPFGLADWLTWGAFTYPLSFFVTDLTNRQIGARGARLVVYVGFFVAVILSALLAEPRIAAASGLAFLVGQLLDVTVFNRLRRQSWWRAPLVASALGSVVDTAVFFTAAFALTGLPWLGWAAGDLAVKLIFALGLLAPFRLFIAYARQPRAA</sequence>
<reference evidence="2 3" key="1">
    <citation type="submission" date="2018-09" db="EMBL/GenBank/DDBJ databases">
        <authorList>
            <person name="Zhu H."/>
        </authorList>
    </citation>
    <scope>NUCLEOTIDE SEQUENCE [LARGE SCALE GENOMIC DNA]</scope>
    <source>
        <strain evidence="2 3">K1W22B-8</strain>
    </source>
</reference>
<keyword evidence="3" id="KW-1185">Reference proteome</keyword>
<evidence type="ECO:0000313" key="2">
    <source>
        <dbReference type="EMBL" id="RJF88154.1"/>
    </source>
</evidence>
<evidence type="ECO:0000313" key="3">
    <source>
        <dbReference type="Proteomes" id="UP000284605"/>
    </source>
</evidence>
<dbReference type="OrthoDB" id="7065604at2"/>
<keyword evidence="1" id="KW-1133">Transmembrane helix</keyword>
<accession>A0A418WDT2</accession>
<feature type="transmembrane region" description="Helical" evidence="1">
    <location>
        <begin position="106"/>
        <end position="128"/>
    </location>
</feature>
<dbReference type="Proteomes" id="UP000284605">
    <property type="component" value="Unassembled WGS sequence"/>
</dbReference>